<organism evidence="2 3">
    <name type="scientific">Haloactinopolyspora alba</name>
    <dbReference type="NCBI Taxonomy" id="648780"/>
    <lineage>
        <taxon>Bacteria</taxon>
        <taxon>Bacillati</taxon>
        <taxon>Actinomycetota</taxon>
        <taxon>Actinomycetes</taxon>
        <taxon>Jiangellales</taxon>
        <taxon>Jiangellaceae</taxon>
        <taxon>Haloactinopolyspora</taxon>
    </lineage>
</organism>
<gene>
    <name evidence="2" type="ORF">CLV30_10561</name>
</gene>
<dbReference type="Proteomes" id="UP000243528">
    <property type="component" value="Unassembled WGS sequence"/>
</dbReference>
<keyword evidence="1" id="KW-1133">Transmembrane helix</keyword>
<feature type="transmembrane region" description="Helical" evidence="1">
    <location>
        <begin position="179"/>
        <end position="200"/>
    </location>
</feature>
<keyword evidence="1" id="KW-0812">Transmembrane</keyword>
<name>A0A2P8E591_9ACTN</name>
<protein>
    <submittedName>
        <fullName evidence="2">Uncharacterized protein</fullName>
    </submittedName>
</protein>
<feature type="transmembrane region" description="Helical" evidence="1">
    <location>
        <begin position="35"/>
        <end position="54"/>
    </location>
</feature>
<feature type="transmembrane region" description="Helical" evidence="1">
    <location>
        <begin position="137"/>
        <end position="159"/>
    </location>
</feature>
<proteinExistence type="predicted"/>
<evidence type="ECO:0000313" key="2">
    <source>
        <dbReference type="EMBL" id="PSL04597.1"/>
    </source>
</evidence>
<evidence type="ECO:0000313" key="3">
    <source>
        <dbReference type="Proteomes" id="UP000243528"/>
    </source>
</evidence>
<comment type="caution">
    <text evidence="2">The sequence shown here is derived from an EMBL/GenBank/DDBJ whole genome shotgun (WGS) entry which is preliminary data.</text>
</comment>
<dbReference type="RefSeq" id="WP_165358614.1">
    <property type="nucleotide sequence ID" value="NZ_PYGE01000005.1"/>
</dbReference>
<accession>A0A2P8E591</accession>
<reference evidence="2 3" key="1">
    <citation type="submission" date="2018-03" db="EMBL/GenBank/DDBJ databases">
        <title>Genomic Encyclopedia of Archaeal and Bacterial Type Strains, Phase II (KMG-II): from individual species to whole genera.</title>
        <authorList>
            <person name="Goeker M."/>
        </authorList>
    </citation>
    <scope>NUCLEOTIDE SEQUENCE [LARGE SCALE GENOMIC DNA]</scope>
    <source>
        <strain evidence="2 3">DSM 45211</strain>
    </source>
</reference>
<evidence type="ECO:0000256" key="1">
    <source>
        <dbReference type="SAM" id="Phobius"/>
    </source>
</evidence>
<keyword evidence="3" id="KW-1185">Reference proteome</keyword>
<keyword evidence="1" id="KW-0472">Membrane</keyword>
<dbReference type="EMBL" id="PYGE01000005">
    <property type="protein sequence ID" value="PSL04597.1"/>
    <property type="molecule type" value="Genomic_DNA"/>
</dbReference>
<feature type="transmembrane region" description="Helical" evidence="1">
    <location>
        <begin position="6"/>
        <end position="23"/>
    </location>
</feature>
<feature type="transmembrane region" description="Helical" evidence="1">
    <location>
        <begin position="66"/>
        <end position="87"/>
    </location>
</feature>
<sequence>MNVAAIILTAAAAIAGGGWWLLTERRTALPGTTHVVTAAAVPALLLGVAALAGLAGEEAGDNVVTLASVTAVVAAASCGGIVATALLRLADHSGRGAEQAVDDVDATGASAPIDTRAATVAAVSDPRTLRGGAAIGVLERVAVTATLLAGWPEGLALVLGMKGLGRFPELNRPPASERFIIGTLGSVLWAIAAAGVVHALRT</sequence>
<dbReference type="AlphaFoldDB" id="A0A2P8E591"/>